<dbReference type="InterPro" id="IPR001849">
    <property type="entry name" value="PH_domain"/>
</dbReference>
<protein>
    <submittedName>
        <fullName evidence="9">Uncharacterized protein</fullName>
    </submittedName>
</protein>
<evidence type="ECO:0000313" key="9">
    <source>
        <dbReference type="WBParaSite" id="nRc.2.0.1.t06376-RA"/>
    </source>
</evidence>
<dbReference type="SMART" id="SM00326">
    <property type="entry name" value="SH3"/>
    <property type="match status" value="1"/>
</dbReference>
<dbReference type="InterPro" id="IPR036860">
    <property type="entry name" value="SH2_dom_sf"/>
</dbReference>
<dbReference type="PANTHER" id="PTHR19969:SF5">
    <property type="entry name" value="CRK-LIKE PROTEIN"/>
    <property type="match status" value="1"/>
</dbReference>
<dbReference type="AlphaFoldDB" id="A0A915HYN3"/>
<dbReference type="InterPro" id="IPR011993">
    <property type="entry name" value="PH-like_dom_sf"/>
</dbReference>
<dbReference type="PROSITE" id="PS50001">
    <property type="entry name" value="SH2"/>
    <property type="match status" value="1"/>
</dbReference>
<dbReference type="GO" id="GO:0030971">
    <property type="term" value="F:receptor tyrosine kinase binding"/>
    <property type="evidence" value="ECO:0007669"/>
    <property type="project" value="TreeGrafter"/>
</dbReference>
<sequence length="536" mass="62005">MRYSNKKCVLQKFVERSERKVVAVVSFRGMQDSEELSFVKSDIFTVIEELEGNWLWVRSERTKENGLVYEGLVENLSEMLSPNNLPYFYNSISVKEASTMLLSAGKGSYLVKPSDSNPQNYTLLFHSGQSVNKVAIKTLIDGFDVGARFYKTLHSIIERYSKTEICSGVILQTPLYKTSFMELPDSNNALDVELYKHLRLDRISCRSGGANVSKTGYMYNKSKLDGKWRNMFFVLKEIEGQLLFYESEKQTKPKSVLDLCHCSYYDVHRSLFDQSYCFQIVLHGINKPVEMFFYTDTEKQFEEWSSILSPLCVGHRRRYSSPFSCYRKMSDQSKKIRRMYKIHLRVHEAKYENSKNYADIFAILSINGAKIYRTGYYTPSASNGSNSSVIGCSSAGSCVKIDIALNERSSPDEQHRNEDTFVIHDWLKVKSKDMECGQCRLYLRYQRQKIMPLEEYGSLFELLADISTDEDKHRLALALLHIFSTENSYADLIMNELQREIRDSIYELLNRDARNFIKASLKQPVAEISEFKCALK</sequence>
<name>A0A915HYN3_ROMCU</name>
<dbReference type="GO" id="GO:0005737">
    <property type="term" value="C:cytoplasm"/>
    <property type="evidence" value="ECO:0007669"/>
    <property type="project" value="TreeGrafter"/>
</dbReference>
<keyword evidence="1 4" id="KW-0728">SH3 domain</keyword>
<dbReference type="Gene3D" id="3.30.505.10">
    <property type="entry name" value="SH2 domain"/>
    <property type="match status" value="1"/>
</dbReference>
<feature type="domain" description="PH" evidence="7">
    <location>
        <begin position="211"/>
        <end position="313"/>
    </location>
</feature>
<dbReference type="GO" id="GO:0007167">
    <property type="term" value="P:enzyme-linked receptor protein signaling pathway"/>
    <property type="evidence" value="ECO:0007669"/>
    <property type="project" value="TreeGrafter"/>
</dbReference>
<dbReference type="WBParaSite" id="nRc.2.0.1.t06376-RA">
    <property type="protein sequence ID" value="nRc.2.0.1.t06376-RA"/>
    <property type="gene ID" value="nRc.2.0.1.g06376"/>
</dbReference>
<dbReference type="SMART" id="SM00233">
    <property type="entry name" value="PH"/>
    <property type="match status" value="1"/>
</dbReference>
<evidence type="ECO:0000313" key="8">
    <source>
        <dbReference type="Proteomes" id="UP000887565"/>
    </source>
</evidence>
<dbReference type="InterPro" id="IPR036028">
    <property type="entry name" value="SH3-like_dom_sf"/>
</dbReference>
<dbReference type="SUPFAM" id="SSF50044">
    <property type="entry name" value="SH3-domain"/>
    <property type="match status" value="1"/>
</dbReference>
<keyword evidence="8" id="KW-1185">Reference proteome</keyword>
<dbReference type="InterPro" id="IPR051184">
    <property type="entry name" value="Tyrosine-phos_adapter"/>
</dbReference>
<dbReference type="SMART" id="SM00252">
    <property type="entry name" value="SH2"/>
    <property type="match status" value="1"/>
</dbReference>
<feature type="domain" description="SH3" evidence="6">
    <location>
        <begin position="16"/>
        <end position="78"/>
    </location>
</feature>
<evidence type="ECO:0000256" key="3">
    <source>
        <dbReference type="PROSITE-ProRule" id="PRU00191"/>
    </source>
</evidence>
<dbReference type="GO" id="GO:0035591">
    <property type="term" value="F:signaling adaptor activity"/>
    <property type="evidence" value="ECO:0007669"/>
    <property type="project" value="TreeGrafter"/>
</dbReference>
<keyword evidence="2 3" id="KW-0727">SH2 domain</keyword>
<dbReference type="InterPro" id="IPR000980">
    <property type="entry name" value="SH2"/>
</dbReference>
<evidence type="ECO:0000259" key="5">
    <source>
        <dbReference type="PROSITE" id="PS50001"/>
    </source>
</evidence>
<reference evidence="9" key="1">
    <citation type="submission" date="2022-11" db="UniProtKB">
        <authorList>
            <consortium name="WormBaseParasite"/>
        </authorList>
    </citation>
    <scope>IDENTIFICATION</scope>
</reference>
<dbReference type="PROSITE" id="PS50003">
    <property type="entry name" value="PH_DOMAIN"/>
    <property type="match status" value="1"/>
</dbReference>
<evidence type="ECO:0000256" key="4">
    <source>
        <dbReference type="PROSITE-ProRule" id="PRU00192"/>
    </source>
</evidence>
<dbReference type="GO" id="GO:0016477">
    <property type="term" value="P:cell migration"/>
    <property type="evidence" value="ECO:0007669"/>
    <property type="project" value="TreeGrafter"/>
</dbReference>
<feature type="domain" description="SH2" evidence="5">
    <location>
        <begin position="87"/>
        <end position="175"/>
    </location>
</feature>
<dbReference type="Pfam" id="PF00169">
    <property type="entry name" value="PH"/>
    <property type="match status" value="1"/>
</dbReference>
<dbReference type="Gene3D" id="2.30.29.30">
    <property type="entry name" value="Pleckstrin-homology domain (PH domain)/Phosphotyrosine-binding domain (PTB)"/>
    <property type="match status" value="1"/>
</dbReference>
<accession>A0A915HYN3</accession>
<organism evidence="8 9">
    <name type="scientific">Romanomermis culicivorax</name>
    <name type="common">Nematode worm</name>
    <dbReference type="NCBI Taxonomy" id="13658"/>
    <lineage>
        <taxon>Eukaryota</taxon>
        <taxon>Metazoa</taxon>
        <taxon>Ecdysozoa</taxon>
        <taxon>Nematoda</taxon>
        <taxon>Enoplea</taxon>
        <taxon>Dorylaimia</taxon>
        <taxon>Mermithida</taxon>
        <taxon>Mermithoidea</taxon>
        <taxon>Mermithidae</taxon>
        <taxon>Romanomermis</taxon>
    </lineage>
</organism>
<dbReference type="SUPFAM" id="SSF50729">
    <property type="entry name" value="PH domain-like"/>
    <property type="match status" value="1"/>
</dbReference>
<dbReference type="OMA" id="MFNIISX"/>
<evidence type="ECO:0000259" key="6">
    <source>
        <dbReference type="PROSITE" id="PS50002"/>
    </source>
</evidence>
<dbReference type="PANTHER" id="PTHR19969">
    <property type="entry name" value="SH2-SH3 ADAPTOR PROTEIN-RELATED"/>
    <property type="match status" value="1"/>
</dbReference>
<dbReference type="Pfam" id="PF00018">
    <property type="entry name" value="SH3_1"/>
    <property type="match status" value="1"/>
</dbReference>
<dbReference type="InterPro" id="IPR001452">
    <property type="entry name" value="SH3_domain"/>
</dbReference>
<proteinExistence type="predicted"/>
<dbReference type="Gene3D" id="2.30.30.40">
    <property type="entry name" value="SH3 Domains"/>
    <property type="match status" value="1"/>
</dbReference>
<dbReference type="Proteomes" id="UP000887565">
    <property type="component" value="Unplaced"/>
</dbReference>
<dbReference type="SUPFAM" id="SSF55550">
    <property type="entry name" value="SH2 domain"/>
    <property type="match status" value="1"/>
</dbReference>
<evidence type="ECO:0000256" key="2">
    <source>
        <dbReference type="ARBA" id="ARBA00022999"/>
    </source>
</evidence>
<dbReference type="PROSITE" id="PS50002">
    <property type="entry name" value="SH3"/>
    <property type="match status" value="1"/>
</dbReference>
<evidence type="ECO:0000256" key="1">
    <source>
        <dbReference type="ARBA" id="ARBA00022443"/>
    </source>
</evidence>
<dbReference type="Pfam" id="PF00017">
    <property type="entry name" value="SH2"/>
    <property type="match status" value="1"/>
</dbReference>
<evidence type="ECO:0000259" key="7">
    <source>
        <dbReference type="PROSITE" id="PS50003"/>
    </source>
</evidence>